<evidence type="ECO:0000313" key="2">
    <source>
        <dbReference type="EMBL" id="CAB5219548.1"/>
    </source>
</evidence>
<name>A0A6J5L601_9CAUD</name>
<proteinExistence type="predicted"/>
<protein>
    <submittedName>
        <fullName evidence="1">Uncharacterized protein</fullName>
    </submittedName>
</protein>
<accession>A0A6J5L601</accession>
<organism evidence="1">
    <name type="scientific">uncultured Caudovirales phage</name>
    <dbReference type="NCBI Taxonomy" id="2100421"/>
    <lineage>
        <taxon>Viruses</taxon>
        <taxon>Duplodnaviria</taxon>
        <taxon>Heunggongvirae</taxon>
        <taxon>Uroviricota</taxon>
        <taxon>Caudoviricetes</taxon>
        <taxon>Peduoviridae</taxon>
        <taxon>Maltschvirus</taxon>
        <taxon>Maltschvirus maltsch</taxon>
    </lineage>
</organism>
<reference evidence="1" key="1">
    <citation type="submission" date="2020-04" db="EMBL/GenBank/DDBJ databases">
        <authorList>
            <person name="Chiriac C."/>
            <person name="Salcher M."/>
            <person name="Ghai R."/>
            <person name="Kavagutti S V."/>
        </authorList>
    </citation>
    <scope>NUCLEOTIDE SEQUENCE</scope>
</reference>
<sequence length="74" mass="8535">MSALSDKCESIYVESGQYAVYDFIESNYPKQPWAWCEPCESKSPRDTDYACLVCGSPTEPYWGQNERDQNKLIL</sequence>
<dbReference type="EMBL" id="LR796231">
    <property type="protein sequence ID" value="CAB4128823.1"/>
    <property type="molecule type" value="Genomic_DNA"/>
</dbReference>
<evidence type="ECO:0000313" key="1">
    <source>
        <dbReference type="EMBL" id="CAB4128823.1"/>
    </source>
</evidence>
<dbReference type="EMBL" id="LR798275">
    <property type="protein sequence ID" value="CAB5219548.1"/>
    <property type="molecule type" value="Genomic_DNA"/>
</dbReference>
<gene>
    <name evidence="1" type="ORF">UFOVP113_98</name>
    <name evidence="2" type="ORF">UFOVP225_85</name>
</gene>